<evidence type="ECO:0000313" key="3">
    <source>
        <dbReference type="Proteomes" id="UP001338125"/>
    </source>
</evidence>
<proteinExistence type="predicted"/>
<sequence length="282" mass="31517">MTTTKTLHSLPLVSTDTDDSPTQDKPRWLMYLEEEILADEDTFDDASSPGVLKDSYIPNLYNCTKLYDKTAVGFLNLFTHFCYELAGQVQFPSLEHERLALLLIRIKELGPQAFEVENPDFESYDEALLMTAEDCWNAYQVPSSPTMPRLREKCNASLGVAAFSSKLFAVGILRERGAEFASVQIGDGLKLRKQAKSPKSELGQFCMAEIAAQGILISGTALAAYLREPKSAYLPGKTEWGLKKDAGMTYARMAELFPEWFVEEEREGDGPQAMIDVEERGK</sequence>
<reference evidence="2 3" key="1">
    <citation type="submission" date="2024-01" db="EMBL/GenBank/DDBJ databases">
        <title>Complete genome of Cladobotryum mycophilum ATHUM6906.</title>
        <authorList>
            <person name="Christinaki A.C."/>
            <person name="Myridakis A.I."/>
            <person name="Kouvelis V.N."/>
        </authorList>
    </citation>
    <scope>NUCLEOTIDE SEQUENCE [LARGE SCALE GENOMIC DNA]</scope>
    <source>
        <strain evidence="2 3">ATHUM6906</strain>
    </source>
</reference>
<dbReference type="EMBL" id="JAVFKD010000016">
    <property type="protein sequence ID" value="KAK5987798.1"/>
    <property type="molecule type" value="Genomic_DNA"/>
</dbReference>
<dbReference type="Pfam" id="PF12311">
    <property type="entry name" value="DUF3632"/>
    <property type="match status" value="1"/>
</dbReference>
<evidence type="ECO:0000313" key="2">
    <source>
        <dbReference type="EMBL" id="KAK5987798.1"/>
    </source>
</evidence>
<dbReference type="InterPro" id="IPR022085">
    <property type="entry name" value="OpdG"/>
</dbReference>
<gene>
    <name evidence="2" type="ORF">PT974_11932</name>
</gene>
<protein>
    <submittedName>
        <fullName evidence="2">Uncharacterized protein</fullName>
    </submittedName>
</protein>
<dbReference type="Proteomes" id="UP001338125">
    <property type="component" value="Unassembled WGS sequence"/>
</dbReference>
<keyword evidence="3" id="KW-1185">Reference proteome</keyword>
<accession>A0ABR0S6L2</accession>
<organism evidence="2 3">
    <name type="scientific">Cladobotryum mycophilum</name>
    <dbReference type="NCBI Taxonomy" id="491253"/>
    <lineage>
        <taxon>Eukaryota</taxon>
        <taxon>Fungi</taxon>
        <taxon>Dikarya</taxon>
        <taxon>Ascomycota</taxon>
        <taxon>Pezizomycotina</taxon>
        <taxon>Sordariomycetes</taxon>
        <taxon>Hypocreomycetidae</taxon>
        <taxon>Hypocreales</taxon>
        <taxon>Hypocreaceae</taxon>
        <taxon>Cladobotryum</taxon>
    </lineage>
</organism>
<name>A0ABR0S6L2_9HYPO</name>
<evidence type="ECO:0000256" key="1">
    <source>
        <dbReference type="SAM" id="MobiDB-lite"/>
    </source>
</evidence>
<comment type="caution">
    <text evidence="2">The sequence shown here is derived from an EMBL/GenBank/DDBJ whole genome shotgun (WGS) entry which is preliminary data.</text>
</comment>
<feature type="region of interest" description="Disordered" evidence="1">
    <location>
        <begin position="1"/>
        <end position="24"/>
    </location>
</feature>
<feature type="compositionally biased region" description="Polar residues" evidence="1">
    <location>
        <begin position="1"/>
        <end position="15"/>
    </location>
</feature>